<evidence type="ECO:0000313" key="1">
    <source>
        <dbReference type="EMBL" id="VDO70532.1"/>
    </source>
</evidence>
<accession>A0A183FJ50</accession>
<protein>
    <submittedName>
        <fullName evidence="1 3">Uncharacterized protein</fullName>
    </submittedName>
</protein>
<name>A0A183FJ50_HELPZ</name>
<accession>A0A3P8BF42</accession>
<sequence length="102" mass="11304">MDPPSSRETKGVISVVQGFHEEVRPTLGDGSRPVGVCEAHYVAGPPNFQRIGSCDSVSAFRMSTKLRTPEAFCHLRESRHSEHRHLGSQLCDADPAFVWLRS</sequence>
<evidence type="ECO:0000313" key="3">
    <source>
        <dbReference type="WBParaSite" id="HPBE_0000699801-mRNA-1"/>
    </source>
</evidence>
<dbReference type="WBParaSite" id="HPBE_0000699801-mRNA-1">
    <property type="protein sequence ID" value="HPBE_0000699801-mRNA-1"/>
    <property type="gene ID" value="HPBE_0000699801"/>
</dbReference>
<keyword evidence="2" id="KW-1185">Reference proteome</keyword>
<dbReference type="Proteomes" id="UP000050761">
    <property type="component" value="Unassembled WGS sequence"/>
</dbReference>
<gene>
    <name evidence="1" type="ORF">HPBE_LOCUS6999</name>
</gene>
<dbReference type="AlphaFoldDB" id="A0A183FJ50"/>
<evidence type="ECO:0000313" key="2">
    <source>
        <dbReference type="Proteomes" id="UP000050761"/>
    </source>
</evidence>
<proteinExistence type="predicted"/>
<reference evidence="3" key="2">
    <citation type="submission" date="2019-09" db="UniProtKB">
        <authorList>
            <consortium name="WormBaseParasite"/>
        </authorList>
    </citation>
    <scope>IDENTIFICATION</scope>
</reference>
<reference evidence="1 2" key="1">
    <citation type="submission" date="2018-11" db="EMBL/GenBank/DDBJ databases">
        <authorList>
            <consortium name="Pathogen Informatics"/>
        </authorList>
    </citation>
    <scope>NUCLEOTIDE SEQUENCE [LARGE SCALE GENOMIC DNA]</scope>
</reference>
<dbReference type="EMBL" id="UZAH01025788">
    <property type="protein sequence ID" value="VDO70532.1"/>
    <property type="molecule type" value="Genomic_DNA"/>
</dbReference>
<organism evidence="2 3">
    <name type="scientific">Heligmosomoides polygyrus</name>
    <name type="common">Parasitic roundworm</name>
    <dbReference type="NCBI Taxonomy" id="6339"/>
    <lineage>
        <taxon>Eukaryota</taxon>
        <taxon>Metazoa</taxon>
        <taxon>Ecdysozoa</taxon>
        <taxon>Nematoda</taxon>
        <taxon>Chromadorea</taxon>
        <taxon>Rhabditida</taxon>
        <taxon>Rhabditina</taxon>
        <taxon>Rhabditomorpha</taxon>
        <taxon>Strongyloidea</taxon>
        <taxon>Heligmosomidae</taxon>
        <taxon>Heligmosomoides</taxon>
    </lineage>
</organism>